<organism evidence="4 5">
    <name type="scientific">Actinomadura harenae</name>
    <dbReference type="NCBI Taxonomy" id="2483351"/>
    <lineage>
        <taxon>Bacteria</taxon>
        <taxon>Bacillati</taxon>
        <taxon>Actinomycetota</taxon>
        <taxon>Actinomycetes</taxon>
        <taxon>Streptosporangiales</taxon>
        <taxon>Thermomonosporaceae</taxon>
        <taxon>Actinomadura</taxon>
    </lineage>
</organism>
<evidence type="ECO:0000256" key="1">
    <source>
        <dbReference type="ARBA" id="ARBA00001946"/>
    </source>
</evidence>
<proteinExistence type="predicted"/>
<sequence length="170" mass="18698">MPETVADTVVAQFADAVSHGWWGAWVACHALVRNGRGEVLLLQRSGTGYRDGWWHPPAGKLSPGEDVTSCVVRELAEETGLHADPETVAPAHVMHRRNDSPPGPFGTLLDFYFWCDAVSGEPKVMEPDRCSGLMWASPSRLPAQTIPHIVQVFEELQDGALLSRRGWDNT</sequence>
<dbReference type="PANTHER" id="PTHR43046:SF16">
    <property type="entry name" value="ADP-RIBOSE PYROPHOSPHATASE YJHB-RELATED"/>
    <property type="match status" value="1"/>
</dbReference>
<dbReference type="PROSITE" id="PS51462">
    <property type="entry name" value="NUDIX"/>
    <property type="match status" value="1"/>
</dbReference>
<dbReference type="GO" id="GO:0016787">
    <property type="term" value="F:hydrolase activity"/>
    <property type="evidence" value="ECO:0007669"/>
    <property type="project" value="UniProtKB-KW"/>
</dbReference>
<comment type="caution">
    <text evidence="4">The sequence shown here is derived from an EMBL/GenBank/DDBJ whole genome shotgun (WGS) entry which is preliminary data.</text>
</comment>
<keyword evidence="5" id="KW-1185">Reference proteome</keyword>
<gene>
    <name evidence="4" type="ORF">EBO15_22645</name>
</gene>
<dbReference type="RefSeq" id="WP_122196434.1">
    <property type="nucleotide sequence ID" value="NZ_JBHSKC010000038.1"/>
</dbReference>
<dbReference type="PANTHER" id="PTHR43046">
    <property type="entry name" value="GDP-MANNOSE MANNOSYL HYDROLASE"/>
    <property type="match status" value="1"/>
</dbReference>
<evidence type="ECO:0000313" key="4">
    <source>
        <dbReference type="EMBL" id="RMI41600.1"/>
    </source>
</evidence>
<dbReference type="OrthoDB" id="21342at2"/>
<keyword evidence="2" id="KW-0378">Hydrolase</keyword>
<dbReference type="InterPro" id="IPR020084">
    <property type="entry name" value="NUDIX_hydrolase_CS"/>
</dbReference>
<dbReference type="Pfam" id="PF00293">
    <property type="entry name" value="NUDIX"/>
    <property type="match status" value="1"/>
</dbReference>
<comment type="cofactor">
    <cofactor evidence="1">
        <name>Mg(2+)</name>
        <dbReference type="ChEBI" id="CHEBI:18420"/>
    </cofactor>
</comment>
<accession>A0A3M2LXG0</accession>
<dbReference type="InterPro" id="IPR000086">
    <property type="entry name" value="NUDIX_hydrolase_dom"/>
</dbReference>
<name>A0A3M2LXG0_9ACTN</name>
<dbReference type="PROSITE" id="PS00893">
    <property type="entry name" value="NUDIX_BOX"/>
    <property type="match status" value="1"/>
</dbReference>
<evidence type="ECO:0000256" key="2">
    <source>
        <dbReference type="ARBA" id="ARBA00022801"/>
    </source>
</evidence>
<reference evidence="4 5" key="1">
    <citation type="submission" date="2018-10" db="EMBL/GenBank/DDBJ databases">
        <title>Isolation from soil.</title>
        <authorList>
            <person name="Hu J."/>
        </authorList>
    </citation>
    <scope>NUCLEOTIDE SEQUENCE [LARGE SCALE GENOMIC DNA]</scope>
    <source>
        <strain evidence="4 5">NEAU-Ht49</strain>
    </source>
</reference>
<evidence type="ECO:0000259" key="3">
    <source>
        <dbReference type="PROSITE" id="PS51462"/>
    </source>
</evidence>
<dbReference type="AlphaFoldDB" id="A0A3M2LXG0"/>
<evidence type="ECO:0000313" key="5">
    <source>
        <dbReference type="Proteomes" id="UP000282674"/>
    </source>
</evidence>
<dbReference type="InterPro" id="IPR015797">
    <property type="entry name" value="NUDIX_hydrolase-like_dom_sf"/>
</dbReference>
<dbReference type="SUPFAM" id="SSF55811">
    <property type="entry name" value="Nudix"/>
    <property type="match status" value="1"/>
</dbReference>
<feature type="domain" description="Nudix hydrolase" evidence="3">
    <location>
        <begin position="21"/>
        <end position="158"/>
    </location>
</feature>
<dbReference type="EMBL" id="RFFG01000041">
    <property type="protein sequence ID" value="RMI41600.1"/>
    <property type="molecule type" value="Genomic_DNA"/>
</dbReference>
<protein>
    <submittedName>
        <fullName evidence="4">NUDIX domain-containing protein</fullName>
    </submittedName>
</protein>
<dbReference type="Gene3D" id="3.90.79.10">
    <property type="entry name" value="Nucleoside Triphosphate Pyrophosphohydrolase"/>
    <property type="match status" value="1"/>
</dbReference>
<dbReference type="Proteomes" id="UP000282674">
    <property type="component" value="Unassembled WGS sequence"/>
</dbReference>